<accession>A0A7S9SPH5</accession>
<name>A0A7S9SPH5_9CAUD</name>
<dbReference type="EMBL" id="MW006479">
    <property type="protein sequence ID" value="QPI15155.1"/>
    <property type="molecule type" value="Genomic_DNA"/>
</dbReference>
<proteinExistence type="predicted"/>
<evidence type="ECO:0000313" key="2">
    <source>
        <dbReference type="Proteomes" id="UP000594606"/>
    </source>
</evidence>
<reference evidence="1 2" key="1">
    <citation type="submission" date="2020-09" db="EMBL/GenBank/DDBJ databases">
        <authorList>
            <person name="Makalatia K."/>
            <person name="Wagemans J."/>
        </authorList>
    </citation>
    <scope>NUCLEOTIDE SEQUENCE [LARGE SCALE GENOMIC DNA]</scope>
</reference>
<organism evidence="1 2">
    <name type="scientific">Salmonella phage GEC_vB_N5</name>
    <dbReference type="NCBI Taxonomy" id="2777378"/>
    <lineage>
        <taxon>Viruses</taxon>
        <taxon>Duplodnaviria</taxon>
        <taxon>Heunggongvirae</taxon>
        <taxon>Uroviricota</taxon>
        <taxon>Caudoviricetes</taxon>
        <taxon>Demerecviridae</taxon>
        <taxon>Markadamsvirinae</taxon>
        <taxon>Tequintavirus</taxon>
        <taxon>Tequintavirus N5</taxon>
    </lineage>
</organism>
<dbReference type="Proteomes" id="UP000594606">
    <property type="component" value="Segment"/>
</dbReference>
<keyword evidence="2" id="KW-1185">Reference proteome</keyword>
<sequence>MCISRKLLALLLNLAHLLEKKLPVVLVPPKPKLMPTFVQHSLMLA</sequence>
<protein>
    <submittedName>
        <fullName evidence="1">Uncharacterized protein</fullName>
    </submittedName>
</protein>
<evidence type="ECO:0000313" key="1">
    <source>
        <dbReference type="EMBL" id="QPI15155.1"/>
    </source>
</evidence>
<gene>
    <name evidence="1" type="ORF">GECvBN5_gp139</name>
</gene>